<organism evidence="2 3">
    <name type="scientific">Roseateles chitinivorans</name>
    <dbReference type="NCBI Taxonomy" id="2917965"/>
    <lineage>
        <taxon>Bacteria</taxon>
        <taxon>Pseudomonadati</taxon>
        <taxon>Pseudomonadota</taxon>
        <taxon>Betaproteobacteria</taxon>
        <taxon>Burkholderiales</taxon>
        <taxon>Sphaerotilaceae</taxon>
        <taxon>Roseateles</taxon>
    </lineage>
</organism>
<keyword evidence="3" id="KW-1185">Reference proteome</keyword>
<dbReference type="Pfam" id="PF13470">
    <property type="entry name" value="PIN_3"/>
    <property type="match status" value="1"/>
</dbReference>
<dbReference type="PANTHER" id="PTHR34610:SF3">
    <property type="entry name" value="SSL7007 PROTEIN"/>
    <property type="match status" value="1"/>
</dbReference>
<reference evidence="2 3" key="1">
    <citation type="submission" date="2017-11" db="EMBL/GenBank/DDBJ databases">
        <title>Draft genome sequence of Mitsuaria sp. HWN-4.</title>
        <authorList>
            <person name="Gundlapally S.R."/>
        </authorList>
    </citation>
    <scope>NUCLEOTIDE SEQUENCE [LARGE SCALE GENOMIC DNA]</scope>
    <source>
        <strain evidence="2 3">HWN-4</strain>
    </source>
</reference>
<dbReference type="AlphaFoldDB" id="A0A2G9CFS1"/>
<comment type="caution">
    <text evidence="2">The sequence shown here is derived from an EMBL/GenBank/DDBJ whole genome shotgun (WGS) entry which is preliminary data.</text>
</comment>
<evidence type="ECO:0000313" key="3">
    <source>
        <dbReference type="Proteomes" id="UP000231501"/>
    </source>
</evidence>
<dbReference type="InterPro" id="IPR002850">
    <property type="entry name" value="PIN_toxin-like"/>
</dbReference>
<dbReference type="PANTHER" id="PTHR34610">
    <property type="entry name" value="SSL7007 PROTEIN"/>
    <property type="match status" value="1"/>
</dbReference>
<proteinExistence type="predicted"/>
<protein>
    <submittedName>
        <fullName evidence="2">PIN domain nuclease</fullName>
    </submittedName>
</protein>
<gene>
    <name evidence="2" type="ORF">CS062_04640</name>
</gene>
<sequence length="163" mass="17916">MTDAVSPALPLLPGNAANPDRLVILDTQVVMDWLVFDEPTLLPLIAHIESRRLHWIATTAMKAELLHVIGRGVAARYSPDLTRIETAFAQHCRFVDEPSLSIARPRCSDTDDQKFIDLGLALAPTTPIWLISRDRAVLKVAKRAARLGLPILSPAAWLKLNAG</sequence>
<dbReference type="OrthoDB" id="9802272at2"/>
<dbReference type="SUPFAM" id="SSF88723">
    <property type="entry name" value="PIN domain-like"/>
    <property type="match status" value="1"/>
</dbReference>
<feature type="domain" description="PIN" evidence="1">
    <location>
        <begin position="23"/>
        <end position="135"/>
    </location>
</feature>
<dbReference type="EMBL" id="PEOG01000010">
    <property type="protein sequence ID" value="PIM54474.1"/>
    <property type="molecule type" value="Genomic_DNA"/>
</dbReference>
<evidence type="ECO:0000259" key="1">
    <source>
        <dbReference type="Pfam" id="PF13470"/>
    </source>
</evidence>
<name>A0A2G9CFS1_9BURK</name>
<dbReference type="InterPro" id="IPR029060">
    <property type="entry name" value="PIN-like_dom_sf"/>
</dbReference>
<accession>A0A2G9CFS1</accession>
<evidence type="ECO:0000313" key="2">
    <source>
        <dbReference type="EMBL" id="PIM54474.1"/>
    </source>
</evidence>
<dbReference type="RefSeq" id="WP_099860329.1">
    <property type="nucleotide sequence ID" value="NZ_PEOG01000010.1"/>
</dbReference>
<dbReference type="Proteomes" id="UP000231501">
    <property type="component" value="Unassembled WGS sequence"/>
</dbReference>
<dbReference type="InterPro" id="IPR002716">
    <property type="entry name" value="PIN_dom"/>
</dbReference>